<dbReference type="Pfam" id="PF02811">
    <property type="entry name" value="PHP"/>
    <property type="match status" value="1"/>
</dbReference>
<evidence type="ECO:0000256" key="13">
    <source>
        <dbReference type="HAMAP-Rule" id="MF_01902"/>
    </source>
</evidence>
<dbReference type="GO" id="GO:0003887">
    <property type="term" value="F:DNA-directed DNA polymerase activity"/>
    <property type="evidence" value="ECO:0007669"/>
    <property type="project" value="UniProtKB-UniRule"/>
</dbReference>
<dbReference type="AlphaFoldDB" id="A0A9W5RDQ0"/>
<evidence type="ECO:0000313" key="15">
    <source>
        <dbReference type="EMBL" id="EPD30553.1"/>
    </source>
</evidence>
<dbReference type="InterPro" id="IPR004805">
    <property type="entry name" value="DnaE2/DnaE/PolC"/>
</dbReference>
<evidence type="ECO:0000256" key="10">
    <source>
        <dbReference type="ARBA" id="ARBA00022932"/>
    </source>
</evidence>
<dbReference type="NCBIfam" id="TIGR00594">
    <property type="entry name" value="polc"/>
    <property type="match status" value="1"/>
</dbReference>
<protein>
    <recommendedName>
        <fullName evidence="4 13">Error-prone DNA polymerase</fullName>
        <ecNumber evidence="3 13">2.7.7.7</ecNumber>
    </recommendedName>
</protein>
<dbReference type="PANTHER" id="PTHR32294:SF4">
    <property type="entry name" value="ERROR-PRONE DNA POLYMERASE"/>
    <property type="match status" value="1"/>
</dbReference>
<dbReference type="SUPFAM" id="SSF89550">
    <property type="entry name" value="PHP domain-like"/>
    <property type="match status" value="1"/>
</dbReference>
<keyword evidence="9 13" id="KW-0227">DNA damage</keyword>
<evidence type="ECO:0000256" key="4">
    <source>
        <dbReference type="ARBA" id="ARBA00017273"/>
    </source>
</evidence>
<feature type="domain" description="Polymerase/histidinol phosphatase N-terminal" evidence="14">
    <location>
        <begin position="5"/>
        <end position="72"/>
    </location>
</feature>
<dbReference type="Pfam" id="PF07733">
    <property type="entry name" value="DNA_pol3_alpha"/>
    <property type="match status" value="1"/>
</dbReference>
<dbReference type="HAMAP" id="MF_01902">
    <property type="entry name" value="DNApol_error_prone"/>
    <property type="match status" value="1"/>
</dbReference>
<dbReference type="EC" id="2.7.7.7" evidence="3 13"/>
<keyword evidence="6 13" id="KW-0808">Transferase</keyword>
<dbReference type="InterPro" id="IPR012340">
    <property type="entry name" value="NA-bd_OB-fold"/>
</dbReference>
<dbReference type="GO" id="GO:0006260">
    <property type="term" value="P:DNA replication"/>
    <property type="evidence" value="ECO:0007669"/>
    <property type="project" value="UniProtKB-KW"/>
</dbReference>
<evidence type="ECO:0000256" key="7">
    <source>
        <dbReference type="ARBA" id="ARBA00022695"/>
    </source>
</evidence>
<dbReference type="EMBL" id="AGWN01000001">
    <property type="protein sequence ID" value="EPD30553.1"/>
    <property type="molecule type" value="Genomic_DNA"/>
</dbReference>
<evidence type="ECO:0000256" key="3">
    <source>
        <dbReference type="ARBA" id="ARBA00012417"/>
    </source>
</evidence>
<evidence type="ECO:0000256" key="2">
    <source>
        <dbReference type="ARBA" id="ARBA00007391"/>
    </source>
</evidence>
<dbReference type="Gene3D" id="3.20.20.140">
    <property type="entry name" value="Metal-dependent hydrolases"/>
    <property type="match status" value="1"/>
</dbReference>
<comment type="similarity">
    <text evidence="2 13">Belongs to the DNA polymerase type-C family. DnaE2 subfamily.</text>
</comment>
<evidence type="ECO:0000256" key="9">
    <source>
        <dbReference type="ARBA" id="ARBA00022763"/>
    </source>
</evidence>
<dbReference type="InterPro" id="IPR011708">
    <property type="entry name" value="DNA_pol3_alpha_NTPase_dom"/>
</dbReference>
<dbReference type="Pfam" id="PF14579">
    <property type="entry name" value="HHH_6"/>
    <property type="match status" value="1"/>
</dbReference>
<gene>
    <name evidence="13" type="primary">dnaE2</name>
    <name evidence="15" type="ORF">HMPREF9238_00299</name>
</gene>
<keyword evidence="10 13" id="KW-0239">DNA-directed DNA polymerase</keyword>
<keyword evidence="5 13" id="KW-0963">Cytoplasm</keyword>
<comment type="caution">
    <text evidence="15">The sequence shown here is derived from an EMBL/GenBank/DDBJ whole genome shotgun (WGS) entry which is preliminary data.</text>
</comment>
<dbReference type="Proteomes" id="UP000014387">
    <property type="component" value="Unassembled WGS sequence"/>
</dbReference>
<keyword evidence="8 13" id="KW-0235">DNA replication</keyword>
<dbReference type="Gene3D" id="1.10.150.870">
    <property type="match status" value="1"/>
</dbReference>
<dbReference type="GO" id="GO:0008408">
    <property type="term" value="F:3'-5' exonuclease activity"/>
    <property type="evidence" value="ECO:0007669"/>
    <property type="project" value="InterPro"/>
</dbReference>
<evidence type="ECO:0000256" key="5">
    <source>
        <dbReference type="ARBA" id="ARBA00022490"/>
    </source>
</evidence>
<keyword evidence="11 13" id="KW-0234">DNA repair</keyword>
<dbReference type="InterPro" id="IPR004365">
    <property type="entry name" value="NA-bd_OB_tRNA"/>
</dbReference>
<evidence type="ECO:0000256" key="8">
    <source>
        <dbReference type="ARBA" id="ARBA00022705"/>
    </source>
</evidence>
<dbReference type="InterPro" id="IPR004013">
    <property type="entry name" value="PHP_dom"/>
</dbReference>
<sequence>MVTYAELHAHSAFSFLHGANLPEVMVQRAAQLGLDAIGILDYDGMFSAVQTSVAARENGIASVQGTEIRVADGYHLPILANNVDGYHELCDALSAFQLSKTGRANMVLPLEELARFSAGNWTILTGTARGPIRQTLRRHGIDQAVKLTGRFRDLFGNVVIESALSTPDEEEREAHDLARIAELAGLQLVATTGARVADVSSLKLAHALRAIRLGATLEQAQPYLEAFPPILRSASDMLRIHRYYPQAVENAAELAQELAFDLRLVAPHLPRANLPVGFDDDSWLRHLTYAGAQERYGSRARNPQAWQKIDSELSLIAKLGFSGYFLIVKEIVDFCVAENILCQGRGSAANSAVCFALGVTAVDAVKHKMLFERFLSEGRSGPPDIDIDIEAGRREVVIQHIYERYGRRYASQVANVISYKPRSALRDAAKAFGYPGEVAAVWVKKLEGAKPDPKVAGIATQMSKLPRHMGIHPGGMVLTREPVSRICPVAWASKEGRTVLQWDKDDCAEAGLVKFDLLGLGMLTALRKMFAALRDEGHVGADGKPFNLYNLPNEDPLVYDLLCAADTVGVFQVESRAQMSTLPRMQPRCFYDIVIEVSLVRPGPIQGQAVNPYLRRRRGLEPVSYWHPLLRPALEKTLGIPIFQEQLMQIAMDAAGFKPHEADQLRKAMGSKRSAEKMARLRPALYAGFAKNGITGTVADQIFDSFRGFAEFGFPESHSFSFAYIVYASAWMKVHFPEEFYAAIISSQPMGFYSVSSLVEDARRHGVLVERADVNYSLRDTSVERFMGANQTQRIPPVTPQSGKRVRMGFATIHGLSDASIGRIIRAREQGEFASVEDLARRATLSSKEVERLAKAGALGRIADSRRQAMWVAPFVGQQAHQPTLPLEWGNIPDLQPLTPVEAVVADYQASGVSVDGNPMEFVRRKLDSAGVLPCGKVASVEAGRRIRVGGLVTHRQRPHTAKGTIFLSLEDETGYANVVCAPGLWKRFRKVGLTEAALVVRGVVERAPGGASALVADKLEALPVPVAGRSRDFR</sequence>
<evidence type="ECO:0000256" key="1">
    <source>
        <dbReference type="ARBA" id="ARBA00004496"/>
    </source>
</evidence>
<dbReference type="InterPro" id="IPR040982">
    <property type="entry name" value="DNA_pol3_finger"/>
</dbReference>
<accession>A0A9W5RDQ0</accession>
<keyword evidence="7 13" id="KW-0548">Nucleotidyltransferase</keyword>
<dbReference type="InterPro" id="IPR016195">
    <property type="entry name" value="Pol/histidinol_Pase-like"/>
</dbReference>
<dbReference type="Gene3D" id="2.40.50.140">
    <property type="entry name" value="Nucleic acid-binding proteins"/>
    <property type="match status" value="1"/>
</dbReference>
<evidence type="ECO:0000259" key="14">
    <source>
        <dbReference type="SMART" id="SM00481"/>
    </source>
</evidence>
<dbReference type="OrthoDB" id="9803237at2"/>
<keyword evidence="16" id="KW-1185">Reference proteome</keyword>
<evidence type="ECO:0000256" key="12">
    <source>
        <dbReference type="ARBA" id="ARBA00049244"/>
    </source>
</evidence>
<organism evidence="15 16">
    <name type="scientific">Gleimia europaea ACS-120-V-Col10b</name>
    <dbReference type="NCBI Taxonomy" id="883069"/>
    <lineage>
        <taxon>Bacteria</taxon>
        <taxon>Bacillati</taxon>
        <taxon>Actinomycetota</taxon>
        <taxon>Actinomycetes</taxon>
        <taxon>Actinomycetales</taxon>
        <taxon>Actinomycetaceae</taxon>
        <taxon>Gleimia</taxon>
    </lineage>
</organism>
<dbReference type="InterPro" id="IPR023073">
    <property type="entry name" value="DnaE2"/>
</dbReference>
<dbReference type="InterPro" id="IPR003141">
    <property type="entry name" value="Pol/His_phosphatase_N"/>
</dbReference>
<dbReference type="GO" id="GO:0003676">
    <property type="term" value="F:nucleic acid binding"/>
    <property type="evidence" value="ECO:0007669"/>
    <property type="project" value="InterPro"/>
</dbReference>
<proteinExistence type="inferred from homology"/>
<dbReference type="CDD" id="cd04485">
    <property type="entry name" value="DnaE_OBF"/>
    <property type="match status" value="1"/>
</dbReference>
<dbReference type="PANTHER" id="PTHR32294">
    <property type="entry name" value="DNA POLYMERASE III SUBUNIT ALPHA"/>
    <property type="match status" value="1"/>
</dbReference>
<dbReference type="InterPro" id="IPR029460">
    <property type="entry name" value="DNAPol_HHH"/>
</dbReference>
<reference evidence="15 16" key="1">
    <citation type="submission" date="2013-05" db="EMBL/GenBank/DDBJ databases">
        <title>The Genome Sequence of Actinomyces europaeus ACS-120-V-COL10B.</title>
        <authorList>
            <consortium name="The Broad Institute Genomics Platform"/>
            <person name="Earl A."/>
            <person name="Ward D."/>
            <person name="Feldgarden M."/>
            <person name="Gevers D."/>
            <person name="Saerens B."/>
            <person name="Vaneechoutte M."/>
            <person name="Walker B."/>
            <person name="Young S."/>
            <person name="Zeng Q."/>
            <person name="Gargeya S."/>
            <person name="Fitzgerald M."/>
            <person name="Haas B."/>
            <person name="Abouelleil A."/>
            <person name="Allen A.W."/>
            <person name="Alvarado L."/>
            <person name="Arachchi H.M."/>
            <person name="Berlin A.M."/>
            <person name="Chapman S.B."/>
            <person name="Gainer-Dewar J."/>
            <person name="Goldberg J."/>
            <person name="Griggs A."/>
            <person name="Gujja S."/>
            <person name="Hansen M."/>
            <person name="Howarth C."/>
            <person name="Imamovic A."/>
            <person name="Ireland A."/>
            <person name="Larimer J."/>
            <person name="McCowan C."/>
            <person name="Murphy C."/>
            <person name="Pearson M."/>
            <person name="Poon T.W."/>
            <person name="Priest M."/>
            <person name="Roberts A."/>
            <person name="Saif S."/>
            <person name="Shea T."/>
            <person name="Sisk P."/>
            <person name="Sykes S."/>
            <person name="Wortman J."/>
            <person name="Nusbaum C."/>
            <person name="Birren B."/>
        </authorList>
    </citation>
    <scope>NUCLEOTIDE SEQUENCE [LARGE SCALE GENOMIC DNA]</scope>
    <source>
        <strain evidence="15 16">ACS-120-V-Col10b</strain>
    </source>
</reference>
<dbReference type="GO" id="GO:0006281">
    <property type="term" value="P:DNA repair"/>
    <property type="evidence" value="ECO:0007669"/>
    <property type="project" value="UniProtKB-UniRule"/>
</dbReference>
<dbReference type="SMART" id="SM00481">
    <property type="entry name" value="POLIIIAc"/>
    <property type="match status" value="1"/>
</dbReference>
<dbReference type="Pfam" id="PF01336">
    <property type="entry name" value="tRNA_anti-codon"/>
    <property type="match status" value="1"/>
</dbReference>
<dbReference type="GO" id="GO:0005737">
    <property type="term" value="C:cytoplasm"/>
    <property type="evidence" value="ECO:0007669"/>
    <property type="project" value="UniProtKB-SubCell"/>
</dbReference>
<name>A0A9W5RDQ0_9ACTO</name>
<comment type="catalytic activity">
    <reaction evidence="12 13">
        <text>DNA(n) + a 2'-deoxyribonucleoside 5'-triphosphate = DNA(n+1) + diphosphate</text>
        <dbReference type="Rhea" id="RHEA:22508"/>
        <dbReference type="Rhea" id="RHEA-COMP:17339"/>
        <dbReference type="Rhea" id="RHEA-COMP:17340"/>
        <dbReference type="ChEBI" id="CHEBI:33019"/>
        <dbReference type="ChEBI" id="CHEBI:61560"/>
        <dbReference type="ChEBI" id="CHEBI:173112"/>
        <dbReference type="EC" id="2.7.7.7"/>
    </reaction>
</comment>
<dbReference type="Pfam" id="PF17657">
    <property type="entry name" value="DNA_pol3_finger"/>
    <property type="match status" value="1"/>
</dbReference>
<comment type="function">
    <text evidence="13">DNA polymerase involved in damage-induced mutagenesis and translesion synthesis (TLS). It is not the major replicative DNA polymerase.</text>
</comment>
<comment type="subcellular location">
    <subcellularLocation>
        <location evidence="1 13">Cytoplasm</location>
    </subcellularLocation>
</comment>
<evidence type="ECO:0000313" key="16">
    <source>
        <dbReference type="Proteomes" id="UP000014387"/>
    </source>
</evidence>
<dbReference type="RefSeq" id="WP_016443665.1">
    <property type="nucleotide sequence ID" value="NZ_KE150266.1"/>
</dbReference>
<evidence type="ECO:0000256" key="6">
    <source>
        <dbReference type="ARBA" id="ARBA00022679"/>
    </source>
</evidence>
<evidence type="ECO:0000256" key="11">
    <source>
        <dbReference type="ARBA" id="ARBA00023204"/>
    </source>
</evidence>
<dbReference type="NCBIfam" id="NF004225">
    <property type="entry name" value="PRK05672.1"/>
    <property type="match status" value="1"/>
</dbReference>